<dbReference type="InterPro" id="IPR000160">
    <property type="entry name" value="GGDEF_dom"/>
</dbReference>
<dbReference type="Proteomes" id="UP001518989">
    <property type="component" value="Unassembled WGS sequence"/>
</dbReference>
<dbReference type="PANTHER" id="PTHR45138">
    <property type="entry name" value="REGULATORY COMPONENTS OF SENSORY TRANSDUCTION SYSTEM"/>
    <property type="match status" value="1"/>
</dbReference>
<keyword evidence="4" id="KW-1133">Transmembrane helix</keyword>
<comment type="caution">
    <text evidence="6">The sequence shown here is derived from an EMBL/GenBank/DDBJ whole genome shotgun (WGS) entry which is preliminary data.</text>
</comment>
<sequence length="426" mass="46223">MDNATLHYTDALVNVVCGLTCLSLWLNQRRDTCLAFWACGLLIYGTLNFLFPFAPNTPVWNSFGFTILNLANISIWGGYRIFDGKRAFPPTQLVLVPIPLAVCILAGLLTGNWIAGANAALVSYCALGVLQIVYVVRGRTSLFGPRLISGLIILMNIVTLLLSTFPGNPWLAGDGGEALFLLSDHIVTIVFTLAVIAMVGERDYRTILQSAHRDHLTGALNRSGLADAISQGARLSALLLIDLDHFKAVNDRFGHEGGDLVLREFARRARGVIRSTDLLVRLGGEEFLIATDNPSAMDAGILAERACMAARHQPAGIDGVSIPFTVSIGVAMRHTGEDLDRVIKRADAALYQAKAAGRDRISLADAHITMPGPGQHETGRAPPVRLVDLARPEHPLARFQHRDGGRPDRQRESRTCDGHKAARFGD</sequence>
<feature type="transmembrane region" description="Helical" evidence="4">
    <location>
        <begin position="6"/>
        <end position="26"/>
    </location>
</feature>
<dbReference type="EMBL" id="JACTNG010000010">
    <property type="protein sequence ID" value="MBO1080714.1"/>
    <property type="molecule type" value="Genomic_DNA"/>
</dbReference>
<evidence type="ECO:0000313" key="7">
    <source>
        <dbReference type="Proteomes" id="UP001518989"/>
    </source>
</evidence>
<dbReference type="Pfam" id="PF00990">
    <property type="entry name" value="GGDEF"/>
    <property type="match status" value="1"/>
</dbReference>
<feature type="transmembrane region" description="Helical" evidence="4">
    <location>
        <begin position="178"/>
        <end position="199"/>
    </location>
</feature>
<dbReference type="InterPro" id="IPR029787">
    <property type="entry name" value="Nucleotide_cyclase"/>
</dbReference>
<dbReference type="CDD" id="cd01949">
    <property type="entry name" value="GGDEF"/>
    <property type="match status" value="1"/>
</dbReference>
<gene>
    <name evidence="6" type="ORF">IAI61_16845</name>
</gene>
<feature type="transmembrane region" description="Helical" evidence="4">
    <location>
        <begin position="33"/>
        <end position="53"/>
    </location>
</feature>
<reference evidence="6 7" key="1">
    <citation type="submission" date="2020-09" db="EMBL/GenBank/DDBJ databases">
        <title>Roseomonas.</title>
        <authorList>
            <person name="Zhu W."/>
        </authorList>
    </citation>
    <scope>NUCLEOTIDE SEQUENCE [LARGE SCALE GENOMIC DNA]</scope>
    <source>
        <strain evidence="6 7">573</strain>
    </source>
</reference>
<keyword evidence="7" id="KW-1185">Reference proteome</keyword>
<dbReference type="RefSeq" id="WP_207418897.1">
    <property type="nucleotide sequence ID" value="NZ_CP061177.1"/>
</dbReference>
<organism evidence="6 7">
    <name type="scientific">Roseomonas haemaphysalidis</name>
    <dbReference type="NCBI Taxonomy" id="2768162"/>
    <lineage>
        <taxon>Bacteria</taxon>
        <taxon>Pseudomonadati</taxon>
        <taxon>Pseudomonadota</taxon>
        <taxon>Alphaproteobacteria</taxon>
        <taxon>Acetobacterales</taxon>
        <taxon>Roseomonadaceae</taxon>
        <taxon>Roseomonas</taxon>
    </lineage>
</organism>
<evidence type="ECO:0000256" key="1">
    <source>
        <dbReference type="ARBA" id="ARBA00012528"/>
    </source>
</evidence>
<evidence type="ECO:0000313" key="6">
    <source>
        <dbReference type="EMBL" id="MBO1080714.1"/>
    </source>
</evidence>
<feature type="transmembrane region" description="Helical" evidence="4">
    <location>
        <begin position="147"/>
        <end position="166"/>
    </location>
</feature>
<evidence type="ECO:0000256" key="2">
    <source>
        <dbReference type="ARBA" id="ARBA00034247"/>
    </source>
</evidence>
<proteinExistence type="predicted"/>
<accession>A0ABS3KTB1</accession>
<comment type="catalytic activity">
    <reaction evidence="2">
        <text>2 GTP = 3',3'-c-di-GMP + 2 diphosphate</text>
        <dbReference type="Rhea" id="RHEA:24898"/>
        <dbReference type="ChEBI" id="CHEBI:33019"/>
        <dbReference type="ChEBI" id="CHEBI:37565"/>
        <dbReference type="ChEBI" id="CHEBI:58805"/>
        <dbReference type="EC" id="2.7.7.65"/>
    </reaction>
</comment>
<feature type="transmembrane region" description="Helical" evidence="4">
    <location>
        <begin position="115"/>
        <end position="135"/>
    </location>
</feature>
<name>A0ABS3KTB1_9PROT</name>
<dbReference type="SMART" id="SM00267">
    <property type="entry name" value="GGDEF"/>
    <property type="match status" value="1"/>
</dbReference>
<dbReference type="InterPro" id="IPR043128">
    <property type="entry name" value="Rev_trsase/Diguanyl_cyclase"/>
</dbReference>
<dbReference type="InterPro" id="IPR050469">
    <property type="entry name" value="Diguanylate_Cyclase"/>
</dbReference>
<dbReference type="PANTHER" id="PTHR45138:SF9">
    <property type="entry name" value="DIGUANYLATE CYCLASE DGCM-RELATED"/>
    <property type="match status" value="1"/>
</dbReference>
<dbReference type="Gene3D" id="3.30.70.270">
    <property type="match status" value="1"/>
</dbReference>
<dbReference type="NCBIfam" id="TIGR00254">
    <property type="entry name" value="GGDEF"/>
    <property type="match status" value="1"/>
</dbReference>
<feature type="transmembrane region" description="Helical" evidence="4">
    <location>
        <begin position="59"/>
        <end position="79"/>
    </location>
</feature>
<dbReference type="SUPFAM" id="SSF55073">
    <property type="entry name" value="Nucleotide cyclase"/>
    <property type="match status" value="1"/>
</dbReference>
<keyword evidence="4" id="KW-0472">Membrane</keyword>
<feature type="transmembrane region" description="Helical" evidence="4">
    <location>
        <begin position="91"/>
        <end position="109"/>
    </location>
</feature>
<protein>
    <recommendedName>
        <fullName evidence="1">diguanylate cyclase</fullName>
        <ecNumber evidence="1">2.7.7.65</ecNumber>
    </recommendedName>
</protein>
<evidence type="ECO:0000256" key="4">
    <source>
        <dbReference type="SAM" id="Phobius"/>
    </source>
</evidence>
<dbReference type="PROSITE" id="PS50887">
    <property type="entry name" value="GGDEF"/>
    <property type="match status" value="1"/>
</dbReference>
<keyword evidence="4" id="KW-0812">Transmembrane</keyword>
<feature type="domain" description="GGDEF" evidence="5">
    <location>
        <begin position="234"/>
        <end position="366"/>
    </location>
</feature>
<evidence type="ECO:0000256" key="3">
    <source>
        <dbReference type="SAM" id="MobiDB-lite"/>
    </source>
</evidence>
<evidence type="ECO:0000259" key="5">
    <source>
        <dbReference type="PROSITE" id="PS50887"/>
    </source>
</evidence>
<dbReference type="EC" id="2.7.7.65" evidence="1"/>
<feature type="region of interest" description="Disordered" evidence="3">
    <location>
        <begin position="398"/>
        <end position="426"/>
    </location>
</feature>